<dbReference type="eggNOG" id="ENOG502QUNQ">
    <property type="taxonomic scope" value="Eukaryota"/>
</dbReference>
<accession>R0HTQ3</accession>
<dbReference type="EMBL" id="KB870808">
    <property type="protein sequence ID" value="EOA28790.1"/>
    <property type="molecule type" value="Genomic_DNA"/>
</dbReference>
<sequence>MRRKFTDQRNLHRPAITRFATTFIMLAQVHYEEWNNSKWPKQSRGKKVRAYIFEDSFWKNVLYALKLTGPLVQVLRMVDGVRNPPMGNIYAAMDWAM</sequence>
<dbReference type="AlphaFoldDB" id="R0HTQ3"/>
<gene>
    <name evidence="1" type="ORF">CARUB_v10025022mg</name>
</gene>
<proteinExistence type="predicted"/>
<evidence type="ECO:0000313" key="2">
    <source>
        <dbReference type="Proteomes" id="UP000029121"/>
    </source>
</evidence>
<organism evidence="1 2">
    <name type="scientific">Capsella rubella</name>
    <dbReference type="NCBI Taxonomy" id="81985"/>
    <lineage>
        <taxon>Eukaryota</taxon>
        <taxon>Viridiplantae</taxon>
        <taxon>Streptophyta</taxon>
        <taxon>Embryophyta</taxon>
        <taxon>Tracheophyta</taxon>
        <taxon>Spermatophyta</taxon>
        <taxon>Magnoliopsida</taxon>
        <taxon>eudicotyledons</taxon>
        <taxon>Gunneridae</taxon>
        <taxon>Pentapetalae</taxon>
        <taxon>rosids</taxon>
        <taxon>malvids</taxon>
        <taxon>Brassicales</taxon>
        <taxon>Brassicaceae</taxon>
        <taxon>Camelineae</taxon>
        <taxon>Capsella</taxon>
    </lineage>
</organism>
<keyword evidence="2" id="KW-1185">Reference proteome</keyword>
<protein>
    <submittedName>
        <fullName evidence="1">Uncharacterized protein</fullName>
    </submittedName>
</protein>
<evidence type="ECO:0000313" key="1">
    <source>
        <dbReference type="EMBL" id="EOA28790.1"/>
    </source>
</evidence>
<reference evidence="2" key="1">
    <citation type="journal article" date="2013" name="Nat. Genet.">
        <title>The Capsella rubella genome and the genomic consequences of rapid mating system evolution.</title>
        <authorList>
            <person name="Slotte T."/>
            <person name="Hazzouri K.M."/>
            <person name="Agren J.A."/>
            <person name="Koenig D."/>
            <person name="Maumus F."/>
            <person name="Guo Y.L."/>
            <person name="Steige K."/>
            <person name="Platts A.E."/>
            <person name="Escobar J.S."/>
            <person name="Newman L.K."/>
            <person name="Wang W."/>
            <person name="Mandakova T."/>
            <person name="Vello E."/>
            <person name="Smith L.M."/>
            <person name="Henz S.R."/>
            <person name="Steffen J."/>
            <person name="Takuno S."/>
            <person name="Brandvain Y."/>
            <person name="Coop G."/>
            <person name="Andolfatto P."/>
            <person name="Hu T.T."/>
            <person name="Blanchette M."/>
            <person name="Clark R.M."/>
            <person name="Quesneville H."/>
            <person name="Nordborg M."/>
            <person name="Gaut B.S."/>
            <person name="Lysak M.A."/>
            <person name="Jenkins J."/>
            <person name="Grimwood J."/>
            <person name="Chapman J."/>
            <person name="Prochnik S."/>
            <person name="Shu S."/>
            <person name="Rokhsar D."/>
            <person name="Schmutz J."/>
            <person name="Weigel D."/>
            <person name="Wright S.I."/>
        </authorList>
    </citation>
    <scope>NUCLEOTIDE SEQUENCE [LARGE SCALE GENOMIC DNA]</scope>
    <source>
        <strain evidence="2">cv. Monte Gargano</strain>
    </source>
</reference>
<name>R0HTQ3_9BRAS</name>
<dbReference type="Proteomes" id="UP000029121">
    <property type="component" value="Unassembled WGS sequence"/>
</dbReference>